<evidence type="ECO:0000256" key="1">
    <source>
        <dbReference type="SAM" id="MobiDB-lite"/>
    </source>
</evidence>
<feature type="region of interest" description="Disordered" evidence="1">
    <location>
        <begin position="189"/>
        <end position="225"/>
    </location>
</feature>
<keyword evidence="3" id="KW-1185">Reference proteome</keyword>
<accession>A0A315W3E6</accession>
<proteinExistence type="predicted"/>
<gene>
    <name evidence="2" type="ORF">CCH79_00015297</name>
</gene>
<evidence type="ECO:0000313" key="2">
    <source>
        <dbReference type="EMBL" id="PWA30500.1"/>
    </source>
</evidence>
<dbReference type="EMBL" id="NHOQ01000384">
    <property type="protein sequence ID" value="PWA30500.1"/>
    <property type="molecule type" value="Genomic_DNA"/>
</dbReference>
<organism evidence="2 3">
    <name type="scientific">Gambusia affinis</name>
    <name type="common">Western mosquitofish</name>
    <name type="synonym">Heterandria affinis</name>
    <dbReference type="NCBI Taxonomy" id="33528"/>
    <lineage>
        <taxon>Eukaryota</taxon>
        <taxon>Metazoa</taxon>
        <taxon>Chordata</taxon>
        <taxon>Craniata</taxon>
        <taxon>Vertebrata</taxon>
        <taxon>Euteleostomi</taxon>
        <taxon>Actinopterygii</taxon>
        <taxon>Neopterygii</taxon>
        <taxon>Teleostei</taxon>
        <taxon>Neoteleostei</taxon>
        <taxon>Acanthomorphata</taxon>
        <taxon>Ovalentaria</taxon>
        <taxon>Atherinomorphae</taxon>
        <taxon>Cyprinodontiformes</taxon>
        <taxon>Poeciliidae</taxon>
        <taxon>Poeciliinae</taxon>
        <taxon>Gambusia</taxon>
    </lineage>
</organism>
<reference evidence="2 3" key="1">
    <citation type="journal article" date="2018" name="G3 (Bethesda)">
        <title>A High-Quality Reference Genome for the Invasive Mosquitofish Gambusia affinis Using a Chicago Library.</title>
        <authorList>
            <person name="Hoffberg S.L."/>
            <person name="Troendle N.J."/>
            <person name="Glenn T.C."/>
            <person name="Mahmud O."/>
            <person name="Louha S."/>
            <person name="Chalopin D."/>
            <person name="Bennetzen J.L."/>
            <person name="Mauricio R."/>
        </authorList>
    </citation>
    <scope>NUCLEOTIDE SEQUENCE [LARGE SCALE GENOMIC DNA]</scope>
    <source>
        <strain evidence="2">NE01/NJP1002.9</strain>
        <tissue evidence="2">Muscle</tissue>
    </source>
</reference>
<evidence type="ECO:0000313" key="3">
    <source>
        <dbReference type="Proteomes" id="UP000250572"/>
    </source>
</evidence>
<dbReference type="Proteomes" id="UP000250572">
    <property type="component" value="Unassembled WGS sequence"/>
</dbReference>
<sequence>MIDNFPLSCCPSRLISCLAKVLHRPVVSHHQRTVGVEVGQTKLVVVDGAVAHAERSPGWESALLKVAAFIMLYMRLSEKPFQSITFFEYMASGSTGDRTRDYAVEIPVISPEAAGLHWGPRHSSVSMGPQLVKETPFTFPMQSQSPLWTLAVAQLLSAIINSTKATTITALHHAYPLWENPVRIRESFERDRVSEPGPRAGDSRTARPGMTASRSNKPEVTYGGTRSSKVIEVSYILS</sequence>
<name>A0A315W3E6_GAMAF</name>
<dbReference type="AlphaFoldDB" id="A0A315W3E6"/>
<protein>
    <submittedName>
        <fullName evidence="2">Uncharacterized protein</fullName>
    </submittedName>
</protein>
<comment type="caution">
    <text evidence="2">The sequence shown here is derived from an EMBL/GenBank/DDBJ whole genome shotgun (WGS) entry which is preliminary data.</text>
</comment>